<sequence>MPRALELAASQPWLMLPDALDNLLTIADRMGDPGALESKTGIRLENSRTVSVRNGVAIIPVVGPVFRYANLFTEISGATSTQVLATDLQSALDDPSIKSIILNIDSPGGVAAGINELADQIHAGRARKRIVAYVGGTGASAAYWLASAASEIVIDETALLGSIGVVVEAVVEGEASSGRKRYQIVSRNAPNKRLDMATEEGRAKVGETVDAMGEVFVAKVARNLGVASDAVPAMGDFGGLRVGVAAVESGLAHRLGSLEGLITELAKPAATQLRTFTMTTVNSTAQLREALAAGTDPNTIEIAQASQSELESARTQASSQAVTAERERIKGINGLASKGFEAEITAAIDSGASVEATALQLFKAAQDRGISLSAIKADSTRASTSTPADGNAQGERKAVVGAIVAGASRR</sequence>
<gene>
    <name evidence="7" type="ORF">ALO91_02216</name>
</gene>
<evidence type="ECO:0000259" key="6">
    <source>
        <dbReference type="Pfam" id="PF01343"/>
    </source>
</evidence>
<evidence type="ECO:0000256" key="4">
    <source>
        <dbReference type="ARBA" id="ARBA00022825"/>
    </source>
</evidence>
<feature type="domain" description="Peptidase S49" evidence="6">
    <location>
        <begin position="125"/>
        <end position="269"/>
    </location>
</feature>
<dbReference type="PANTHER" id="PTHR33209:SF1">
    <property type="entry name" value="PEPTIDASE S49 DOMAIN-CONTAINING PROTEIN"/>
    <property type="match status" value="1"/>
</dbReference>
<dbReference type="SUPFAM" id="SSF52096">
    <property type="entry name" value="ClpP/crotonase"/>
    <property type="match status" value="1"/>
</dbReference>
<evidence type="ECO:0000256" key="2">
    <source>
        <dbReference type="ARBA" id="ARBA00022670"/>
    </source>
</evidence>
<dbReference type="GO" id="GO:0006508">
    <property type="term" value="P:proteolysis"/>
    <property type="evidence" value="ECO:0007669"/>
    <property type="project" value="UniProtKB-KW"/>
</dbReference>
<proteinExistence type="inferred from homology"/>
<dbReference type="GO" id="GO:0008236">
    <property type="term" value="F:serine-type peptidase activity"/>
    <property type="evidence" value="ECO:0007669"/>
    <property type="project" value="UniProtKB-KW"/>
</dbReference>
<keyword evidence="3" id="KW-0378">Hydrolase</keyword>
<reference evidence="7 8" key="1">
    <citation type="submission" date="2015-09" db="EMBL/GenBank/DDBJ databases">
        <title>Genome announcement of multiple Pseudomonas syringae strains.</title>
        <authorList>
            <person name="Thakur S."/>
            <person name="Wang P.W."/>
            <person name="Gong Y."/>
            <person name="Weir B.S."/>
            <person name="Guttman D.S."/>
        </authorList>
    </citation>
    <scope>NUCLEOTIDE SEQUENCE [LARGE SCALE GENOMIC DNA]</scope>
    <source>
        <strain evidence="7 8">ICMP2802</strain>
    </source>
</reference>
<name>A0A0L8IPL4_PSESX</name>
<dbReference type="PATRIC" id="fig|199198.4.peg.3613"/>
<dbReference type="RefSeq" id="WP_053275719.1">
    <property type="nucleotide sequence ID" value="NZ_LGAR01000117.1"/>
</dbReference>
<evidence type="ECO:0000313" key="7">
    <source>
        <dbReference type="EMBL" id="KPW09753.1"/>
    </source>
</evidence>
<dbReference type="CDD" id="cd07022">
    <property type="entry name" value="S49_Sppa_36K_type"/>
    <property type="match status" value="1"/>
</dbReference>
<protein>
    <submittedName>
        <fullName evidence="7">Peptidase S49</fullName>
    </submittedName>
</protein>
<comment type="similarity">
    <text evidence="1">Belongs to the peptidase S49 family.</text>
</comment>
<evidence type="ECO:0000313" key="8">
    <source>
        <dbReference type="Proteomes" id="UP000050297"/>
    </source>
</evidence>
<dbReference type="InterPro" id="IPR029045">
    <property type="entry name" value="ClpP/crotonase-like_dom_sf"/>
</dbReference>
<dbReference type="EMBL" id="LJPM01000575">
    <property type="protein sequence ID" value="KPW09753.1"/>
    <property type="molecule type" value="Genomic_DNA"/>
</dbReference>
<feature type="region of interest" description="Disordered" evidence="5">
    <location>
        <begin position="377"/>
        <end position="397"/>
    </location>
</feature>
<keyword evidence="4" id="KW-0720">Serine protease</keyword>
<dbReference type="PANTHER" id="PTHR33209">
    <property type="entry name" value="PROTEASE 4"/>
    <property type="match status" value="1"/>
</dbReference>
<dbReference type="Pfam" id="PF01343">
    <property type="entry name" value="Peptidase_S49"/>
    <property type="match status" value="1"/>
</dbReference>
<evidence type="ECO:0000256" key="3">
    <source>
        <dbReference type="ARBA" id="ARBA00022801"/>
    </source>
</evidence>
<dbReference type="Proteomes" id="UP000050297">
    <property type="component" value="Unassembled WGS sequence"/>
</dbReference>
<dbReference type="Gene3D" id="3.90.226.10">
    <property type="entry name" value="2-enoyl-CoA Hydratase, Chain A, domain 1"/>
    <property type="match status" value="1"/>
</dbReference>
<evidence type="ECO:0000256" key="5">
    <source>
        <dbReference type="SAM" id="MobiDB-lite"/>
    </source>
</evidence>
<keyword evidence="2" id="KW-0645">Protease</keyword>
<dbReference type="AlphaFoldDB" id="A0A0L8IPL4"/>
<accession>A0A0L8IPL4</accession>
<comment type="caution">
    <text evidence="7">The sequence shown here is derived from an EMBL/GenBank/DDBJ whole genome shotgun (WGS) entry which is preliminary data.</text>
</comment>
<dbReference type="InterPro" id="IPR033855">
    <property type="entry name" value="Protein_C"/>
</dbReference>
<dbReference type="InterPro" id="IPR002142">
    <property type="entry name" value="Peptidase_S49"/>
</dbReference>
<evidence type="ECO:0000256" key="1">
    <source>
        <dbReference type="ARBA" id="ARBA00008683"/>
    </source>
</evidence>
<organism evidence="7 8">
    <name type="scientific">Pseudomonas syringae pv. aceris</name>
    <dbReference type="NCBI Taxonomy" id="199198"/>
    <lineage>
        <taxon>Bacteria</taxon>
        <taxon>Pseudomonadati</taxon>
        <taxon>Pseudomonadota</taxon>
        <taxon>Gammaproteobacteria</taxon>
        <taxon>Pseudomonadales</taxon>
        <taxon>Pseudomonadaceae</taxon>
        <taxon>Pseudomonas</taxon>
        <taxon>Pseudomonas syringae</taxon>
    </lineage>
</organism>